<feature type="compositionally biased region" description="Basic and acidic residues" evidence="1">
    <location>
        <begin position="2114"/>
        <end position="2128"/>
    </location>
</feature>
<feature type="compositionally biased region" description="Acidic residues" evidence="1">
    <location>
        <begin position="150"/>
        <end position="162"/>
    </location>
</feature>
<dbReference type="VEuPathDB" id="VectorBase:ACUA002735"/>
<feature type="compositionally biased region" description="Basic and acidic residues" evidence="1">
    <location>
        <begin position="560"/>
        <end position="579"/>
    </location>
</feature>
<feature type="compositionally biased region" description="Basic and acidic residues" evidence="1">
    <location>
        <begin position="321"/>
        <end position="332"/>
    </location>
</feature>
<feature type="compositionally biased region" description="Low complexity" evidence="1">
    <location>
        <begin position="1316"/>
        <end position="1329"/>
    </location>
</feature>
<organism evidence="3 4">
    <name type="scientific">Anopheles culicifacies</name>
    <dbReference type="NCBI Taxonomy" id="139723"/>
    <lineage>
        <taxon>Eukaryota</taxon>
        <taxon>Metazoa</taxon>
        <taxon>Ecdysozoa</taxon>
        <taxon>Arthropoda</taxon>
        <taxon>Hexapoda</taxon>
        <taxon>Insecta</taxon>
        <taxon>Pterygota</taxon>
        <taxon>Neoptera</taxon>
        <taxon>Endopterygota</taxon>
        <taxon>Diptera</taxon>
        <taxon>Nematocera</taxon>
        <taxon>Culicoidea</taxon>
        <taxon>Culicidae</taxon>
        <taxon>Anophelinae</taxon>
        <taxon>Anopheles</taxon>
        <taxon>culicifacies species complex</taxon>
    </lineage>
</organism>
<feature type="compositionally biased region" description="Polar residues" evidence="1">
    <location>
        <begin position="274"/>
        <end position="297"/>
    </location>
</feature>
<feature type="region of interest" description="Disordered" evidence="1">
    <location>
        <begin position="2059"/>
        <end position="2138"/>
    </location>
</feature>
<feature type="compositionally biased region" description="Acidic residues" evidence="1">
    <location>
        <begin position="310"/>
        <end position="320"/>
    </location>
</feature>
<evidence type="ECO:0000313" key="4">
    <source>
        <dbReference type="Proteomes" id="UP000075883"/>
    </source>
</evidence>
<feature type="compositionally biased region" description="Polar residues" evidence="1">
    <location>
        <begin position="806"/>
        <end position="818"/>
    </location>
</feature>
<dbReference type="Gene3D" id="2.30.30.140">
    <property type="match status" value="1"/>
</dbReference>
<feature type="compositionally biased region" description="Basic residues" evidence="1">
    <location>
        <begin position="221"/>
        <end position="231"/>
    </location>
</feature>
<feature type="compositionally biased region" description="Acidic residues" evidence="1">
    <location>
        <begin position="2065"/>
        <end position="2080"/>
    </location>
</feature>
<feature type="region of interest" description="Disordered" evidence="1">
    <location>
        <begin position="1246"/>
        <end position="1268"/>
    </location>
</feature>
<feature type="region of interest" description="Disordered" evidence="1">
    <location>
        <begin position="673"/>
        <end position="910"/>
    </location>
</feature>
<feature type="domain" description="PWWP" evidence="2">
    <location>
        <begin position="8"/>
        <end position="85"/>
    </location>
</feature>
<feature type="compositionally biased region" description="Basic and acidic residues" evidence="1">
    <location>
        <begin position="736"/>
        <end position="766"/>
    </location>
</feature>
<feature type="compositionally biased region" description="Low complexity" evidence="1">
    <location>
        <begin position="1417"/>
        <end position="1427"/>
    </location>
</feature>
<reference evidence="3" key="2">
    <citation type="submission" date="2020-05" db="UniProtKB">
        <authorList>
            <consortium name="EnsemblMetazoa"/>
        </authorList>
    </citation>
    <scope>IDENTIFICATION</scope>
    <source>
        <strain evidence="3">A-37</strain>
    </source>
</reference>
<feature type="compositionally biased region" description="Polar residues" evidence="1">
    <location>
        <begin position="1399"/>
        <end position="1410"/>
    </location>
</feature>
<feature type="compositionally biased region" description="Basic and acidic residues" evidence="1">
    <location>
        <begin position="263"/>
        <end position="273"/>
    </location>
</feature>
<evidence type="ECO:0000256" key="1">
    <source>
        <dbReference type="SAM" id="MobiDB-lite"/>
    </source>
</evidence>
<feature type="compositionally biased region" description="Low complexity" evidence="1">
    <location>
        <begin position="1604"/>
        <end position="1617"/>
    </location>
</feature>
<dbReference type="SUPFAM" id="SSF63748">
    <property type="entry name" value="Tudor/PWWP/MBT"/>
    <property type="match status" value="1"/>
</dbReference>
<feature type="region of interest" description="Disordered" evidence="1">
    <location>
        <begin position="471"/>
        <end position="636"/>
    </location>
</feature>
<dbReference type="Pfam" id="PF00855">
    <property type="entry name" value="PWWP"/>
    <property type="match status" value="1"/>
</dbReference>
<feature type="compositionally biased region" description="Basic and acidic residues" evidence="1">
    <location>
        <begin position="975"/>
        <end position="997"/>
    </location>
</feature>
<dbReference type="STRING" id="139723.A0A182LV53"/>
<feature type="region of interest" description="Disordered" evidence="1">
    <location>
        <begin position="966"/>
        <end position="1010"/>
    </location>
</feature>
<feature type="compositionally biased region" description="Basic and acidic residues" evidence="1">
    <location>
        <begin position="243"/>
        <end position="255"/>
    </location>
</feature>
<feature type="region of interest" description="Disordered" evidence="1">
    <location>
        <begin position="1600"/>
        <end position="1619"/>
    </location>
</feature>
<name>A0A182LV53_9DIPT</name>
<dbReference type="CDD" id="cd05162">
    <property type="entry name" value="PWWP"/>
    <property type="match status" value="1"/>
</dbReference>
<dbReference type="InterPro" id="IPR000313">
    <property type="entry name" value="PWWP_dom"/>
</dbReference>
<feature type="region of interest" description="Disordered" evidence="1">
    <location>
        <begin position="1378"/>
        <end position="1434"/>
    </location>
</feature>
<sequence length="2171" mass="231050">MEDELSDGDIVWVKVSNSWWPGEVMGDSRLTEEFLSSLRKKPLAVVKFFQEDSYEYVKNPNFIFKYNCPRKNEFLRKGLEQYRAKMKHMEKFPADVMHAERVTGGDPDIVNSTDFQPQKKERHSGLFQDGRSPAGKGKGPKAPSRRDSYEKEDDSAAEDDVEQEAKPDQSRRSIPAANKARSFGTPIRNVDLQIPPKVESSSEKRTRGGRKTVALNETPKNKKIARRRNKRGQSPEPDEDESFETKLNETEDNRRSSTSADKQSGRPQDDGNRQEQTNSVSVTTARDESTTIGIKNSTDVKLKNELLADWSEDEQEEDEAVKEQESEKKLQEDVQVAEEQTASTKDSSSAKPVKPGTKKQHKEAKKENVKHTLASKRTTKMEVENDASTISESEQSVNVEERKKDMENSQEDNTTVATVQTVTVAAISSASSATIVPTVAPTASPHATIKYRNIPKKQKREFIEVTNDDVSMVQEKHAVPSREGSTASSSSTTGSNELCIGNAQSSVSAPATERPISAKQLILNRATRGSSKSLSGDENTTTTSTSADDGGAAVNTESNASKEQKSQSDDAKKKKDAPRQESSCFDFNDDEEERQQKRVSHTSAATVTARLERKVDPAMRQKSVSLEPEPQEVDRDVKLSQEIDSLLCEMDVPKLPEALSDVMAVVSDKIDCNRTLPPKERGKRIFKTRNKTVVATTPPVSPNCNDSIGDINQDSKSQYEMADMDVDSHATTSNVGKDKNSKKQQTSEEETRVAKDKSEPTKEQDHQNPSVTSSAMTEETVTKDAVDQQQSAKKKRKSEEVLLPDSSGNNGDQILSSTVRRRGGKFGKAVTETSEKPSESALSSRKSKRTRRDASSMQEITPITVSNDKDAEENNTTERVSKKMETATTGMQESADGNAMQNDAPPSKKQSIETVVTHSPSKKEDIVLTKKSSLVPSVAMTSEPTAADLQVAEALINLPVAATVLPPVSSSNTGKDSEETKEPIKVAEAGQETKDTIETNTVPSSSLPVSSIASTVSQNIQTSTSNSGSSMAKSINPRKRHLQSMLLTTTETPHTHSKKLVVAVASDSSVPSLTSSTIEDEIVTMNVVVPTKQDPSSIPEQNKQNESILGEDQAKELTENDKFDISNMPIVMDDSELLVDDASPPVVTAAAITVMKGVNGAGSAGKIETLQPLSTTTTRDKRPTTVATVKGGRASKEQIVITSKGTVLTTSTASVAVASKFSTTSKSSVSVTSAITLGSSCRLASSTPTLAPNGSQQTSTTSPTAASSVTTQIVAPKIILTKKPLPNAAAPYVASTPTSDGADSGKPKVQERRTSGDGASSSVSSSSGSDAGGKKSHRVLRLTPQKLKEFSRLGYIEDRQGKGKMLTKSGMRQLYGKQAQLKQQLQRADPHASKKKPVPNSTKLITTSDASDVVEGSDSTSSSRATSQPEVASSGSNVVIAAAADSSVQESSAATGRSVMADPSVADIDEEEELLDQHNKVTTEMEPPAPSLVAPAGATILLEGAPTSSGTGTAEVILGSTAELTVVGGSMAEASSSSGPATATGSGMQESSQLVAVTAENFGGPPNLFYLCSVRDETFVRVNDELLYLDASNQLVALPEQHQQHPSQQQGQHHSQQVAGALTEDIIHQAEVILPTIGNNGADLSGDGTGEVGANAALADASGAVVNDGTQQSFLLNTQDGQHIILDQQSLMALAAGGDTSHIITADGQQIVLQETAQEWLAALSASQQQQQAGTVSTLVTPEGTQIIVAHENAGLIELQEHPVLLPTEIIQVNPNTTIETNAVLTKPPIMSTVEVPTKNGIESASRASEKRSTGAASARTVAGTVASGSTSSTGSSTNLDESLAAVIGHVPTNPHVPTSLELPITVTNPIIAKTSTASSRINTALFPLTTTATNVSSLTDTIPAAAAAAVVLVSGAEVPGTIDRVPSTSPLAALPPSSPSSPAVKGDDDEGQALDDDEGSVVLESEDKPFSPMVEPTIASCTDEDDIQIPNTPESNHSTERHQQLDDEFSAADEQGDDAPNDTRNHLLVDEDEANSNCSEIIAIQPNVVVLDAELLLNSPPNDDGIDDEMENDTEDEEERNERVVPVGSFFEQPPSHRSRTVAARSTNGAGGDDGRPDTLNLAEHHNSSNNDSGIDTSMATAAGAVCEAAGSSGAGRESGGHARRTIVER</sequence>
<dbReference type="EnsemblMetazoa" id="ACUA002735-RA">
    <property type="protein sequence ID" value="ACUA002735-PA"/>
    <property type="gene ID" value="ACUA002735"/>
</dbReference>
<feature type="region of interest" description="Disordered" evidence="1">
    <location>
        <begin position="1797"/>
        <end position="1838"/>
    </location>
</feature>
<feature type="region of interest" description="Disordered" evidence="1">
    <location>
        <begin position="1928"/>
        <end position="2006"/>
    </location>
</feature>
<feature type="compositionally biased region" description="Polar residues" evidence="1">
    <location>
        <begin position="767"/>
        <end position="779"/>
    </location>
</feature>
<feature type="compositionally biased region" description="Low complexity" evidence="1">
    <location>
        <begin position="536"/>
        <end position="553"/>
    </location>
</feature>
<feature type="compositionally biased region" description="Basic and acidic residues" evidence="1">
    <location>
        <begin position="610"/>
        <end position="619"/>
    </location>
</feature>
<feature type="region of interest" description="Disordered" evidence="1">
    <location>
        <begin position="2150"/>
        <end position="2171"/>
    </location>
</feature>
<evidence type="ECO:0000313" key="3">
    <source>
        <dbReference type="EnsemblMetazoa" id="ACUA002735-PA"/>
    </source>
</evidence>
<dbReference type="Proteomes" id="UP000075883">
    <property type="component" value="Unassembled WGS sequence"/>
</dbReference>
<feature type="compositionally biased region" description="Polar residues" evidence="1">
    <location>
        <begin position="855"/>
        <end position="866"/>
    </location>
</feature>
<evidence type="ECO:0000259" key="2">
    <source>
        <dbReference type="Pfam" id="PF00855"/>
    </source>
</evidence>
<feature type="compositionally biased region" description="Basic residues" evidence="1">
    <location>
        <begin position="681"/>
        <end position="690"/>
    </location>
</feature>
<feature type="compositionally biased region" description="Low complexity" evidence="1">
    <location>
        <begin position="1821"/>
        <end position="1838"/>
    </location>
</feature>
<accession>A0A182LV53</accession>
<proteinExistence type="predicted"/>
<feature type="region of interest" description="Disordered" evidence="1">
    <location>
        <begin position="1291"/>
        <end position="1343"/>
    </location>
</feature>
<protein>
    <recommendedName>
        <fullName evidence="2">PWWP domain-containing protein</fullName>
    </recommendedName>
</protein>
<feature type="compositionally biased region" description="Acidic residues" evidence="1">
    <location>
        <begin position="1948"/>
        <end position="1960"/>
    </location>
</feature>
<feature type="compositionally biased region" description="Low complexity" evidence="1">
    <location>
        <begin position="1255"/>
        <end position="1268"/>
    </location>
</feature>
<keyword evidence="4" id="KW-1185">Reference proteome</keyword>
<feature type="region of interest" description="Disordered" evidence="1">
    <location>
        <begin position="1091"/>
        <end position="1119"/>
    </location>
</feature>
<feature type="compositionally biased region" description="Basic and acidic residues" evidence="1">
    <location>
        <begin position="1303"/>
        <end position="1315"/>
    </location>
</feature>
<feature type="region of interest" description="Disordered" evidence="1">
    <location>
        <begin position="102"/>
        <end position="416"/>
    </location>
</feature>
<feature type="compositionally biased region" description="Polar residues" evidence="1">
    <location>
        <begin position="338"/>
        <end position="350"/>
    </location>
</feature>
<feature type="compositionally biased region" description="Polar residues" evidence="1">
    <location>
        <begin position="2129"/>
        <end position="2138"/>
    </location>
</feature>
<feature type="compositionally biased region" description="Low complexity" evidence="1">
    <location>
        <begin position="999"/>
        <end position="1010"/>
    </location>
</feature>
<reference evidence="4" key="1">
    <citation type="submission" date="2013-09" db="EMBL/GenBank/DDBJ databases">
        <title>The Genome Sequence of Anopheles culicifacies species A.</title>
        <authorList>
            <consortium name="The Broad Institute Genomics Platform"/>
            <person name="Neafsey D.E."/>
            <person name="Besansky N."/>
            <person name="Howell P."/>
            <person name="Walton C."/>
            <person name="Young S.K."/>
            <person name="Zeng Q."/>
            <person name="Gargeya S."/>
            <person name="Fitzgerald M."/>
            <person name="Haas B."/>
            <person name="Abouelleil A."/>
            <person name="Allen A.W."/>
            <person name="Alvarado L."/>
            <person name="Arachchi H.M."/>
            <person name="Berlin A.M."/>
            <person name="Chapman S.B."/>
            <person name="Gainer-Dewar J."/>
            <person name="Goldberg J."/>
            <person name="Griggs A."/>
            <person name="Gujja S."/>
            <person name="Hansen M."/>
            <person name="Howarth C."/>
            <person name="Imamovic A."/>
            <person name="Ireland A."/>
            <person name="Larimer J."/>
            <person name="McCowan C."/>
            <person name="Murphy C."/>
            <person name="Pearson M."/>
            <person name="Poon T.W."/>
            <person name="Priest M."/>
            <person name="Roberts A."/>
            <person name="Saif S."/>
            <person name="Shea T."/>
            <person name="Sisk P."/>
            <person name="Sykes S."/>
            <person name="Wortman J."/>
            <person name="Nusbaum C."/>
            <person name="Birren B."/>
        </authorList>
    </citation>
    <scope>NUCLEOTIDE SEQUENCE [LARGE SCALE GENOMIC DNA]</scope>
    <source>
        <strain evidence="4">A-37</strain>
    </source>
</reference>
<dbReference type="EMBL" id="AXCM01002037">
    <property type="status" value="NOT_ANNOTATED_CDS"/>
    <property type="molecule type" value="Genomic_DNA"/>
</dbReference>
<feature type="compositionally biased region" description="Polar residues" evidence="1">
    <location>
        <begin position="386"/>
        <end position="398"/>
    </location>
</feature>
<feature type="compositionally biased region" description="Low complexity" evidence="1">
    <location>
        <begin position="484"/>
        <end position="495"/>
    </location>
</feature>
<feature type="compositionally biased region" description="Polar residues" evidence="1">
    <location>
        <begin position="1093"/>
        <end position="1107"/>
    </location>
</feature>
<feature type="compositionally biased region" description="Polar residues" evidence="1">
    <location>
        <begin position="702"/>
        <end position="718"/>
    </location>
</feature>
<feature type="compositionally biased region" description="Low complexity" evidence="1">
    <location>
        <begin position="1928"/>
        <end position="1944"/>
    </location>
</feature>